<evidence type="ECO:0000313" key="2">
    <source>
        <dbReference type="Proteomes" id="UP000027222"/>
    </source>
</evidence>
<evidence type="ECO:0000313" key="1">
    <source>
        <dbReference type="EMBL" id="KDR77126.1"/>
    </source>
</evidence>
<organism evidence="1 2">
    <name type="scientific">Galerina marginata (strain CBS 339.88)</name>
    <dbReference type="NCBI Taxonomy" id="685588"/>
    <lineage>
        <taxon>Eukaryota</taxon>
        <taxon>Fungi</taxon>
        <taxon>Dikarya</taxon>
        <taxon>Basidiomycota</taxon>
        <taxon>Agaricomycotina</taxon>
        <taxon>Agaricomycetes</taxon>
        <taxon>Agaricomycetidae</taxon>
        <taxon>Agaricales</taxon>
        <taxon>Agaricineae</taxon>
        <taxon>Strophariaceae</taxon>
        <taxon>Galerina</taxon>
    </lineage>
</organism>
<dbReference type="EMBL" id="KL142377">
    <property type="protein sequence ID" value="KDR77126.1"/>
    <property type="molecule type" value="Genomic_DNA"/>
</dbReference>
<dbReference type="HOGENOM" id="CLU_048314_1_0_1"/>
<accession>A0A067T1W2</accession>
<proteinExistence type="predicted"/>
<dbReference type="Pfam" id="PF14223">
    <property type="entry name" value="Retrotran_gag_2"/>
    <property type="match status" value="1"/>
</dbReference>
<dbReference type="STRING" id="685588.A0A067T1W2"/>
<gene>
    <name evidence="1" type="ORF">GALMADRAFT_225258</name>
</gene>
<dbReference type="PANTHER" id="PTHR47481:SF14">
    <property type="entry name" value="RETROTRANSPOSON COPIA-LIKE N-TERMINAL DOMAIN-CONTAINING PROTEIN"/>
    <property type="match status" value="1"/>
</dbReference>
<dbReference type="OrthoDB" id="2939611at2759"/>
<reference evidence="2" key="1">
    <citation type="journal article" date="2014" name="Proc. Natl. Acad. Sci. U.S.A.">
        <title>Extensive sampling of basidiomycete genomes demonstrates inadequacy of the white-rot/brown-rot paradigm for wood decay fungi.</title>
        <authorList>
            <person name="Riley R."/>
            <person name="Salamov A.A."/>
            <person name="Brown D.W."/>
            <person name="Nagy L.G."/>
            <person name="Floudas D."/>
            <person name="Held B.W."/>
            <person name="Levasseur A."/>
            <person name="Lombard V."/>
            <person name="Morin E."/>
            <person name="Otillar R."/>
            <person name="Lindquist E.A."/>
            <person name="Sun H."/>
            <person name="LaButti K.M."/>
            <person name="Schmutz J."/>
            <person name="Jabbour D."/>
            <person name="Luo H."/>
            <person name="Baker S.E."/>
            <person name="Pisabarro A.G."/>
            <person name="Walton J.D."/>
            <person name="Blanchette R.A."/>
            <person name="Henrissat B."/>
            <person name="Martin F."/>
            <person name="Cullen D."/>
            <person name="Hibbett D.S."/>
            <person name="Grigoriev I.V."/>
        </authorList>
    </citation>
    <scope>NUCLEOTIDE SEQUENCE [LARGE SCALE GENOMIC DNA]</scope>
    <source>
        <strain evidence="2">CBS 339.88</strain>
    </source>
</reference>
<name>A0A067T1W2_GALM3</name>
<sequence length="275" mass="30783">MSTIKLDHVVLLVGSDNFELWKRGIRQVLQGLGFWGHVGGNVNQFSPFPITPQPATCNLQSTATELSAFRQWWKDDSQARTIVERRISPIILNLLPQGDTVTAREVWMTLQATYGRVDVMAQFALRDRVNSLKLVNHEDLDRYIGEFKTARLRFIEMGIPFTEYEMVHAILSGLPLSSHWPHFHQLMTQTVQDHLDKQTTALVPAAPDALLDRIIARLVIECQRLEIASLGKSSDLVGKSNDDPIVPSSVLDTSQTRLAATTFSSPSAYEGDLSC</sequence>
<dbReference type="PANTHER" id="PTHR47481">
    <property type="match status" value="1"/>
</dbReference>
<protein>
    <recommendedName>
        <fullName evidence="3">Retrotransposon Copia-like N-terminal domain-containing protein</fullName>
    </recommendedName>
</protein>
<dbReference type="AlphaFoldDB" id="A0A067T1W2"/>
<evidence type="ECO:0008006" key="3">
    <source>
        <dbReference type="Google" id="ProtNLM"/>
    </source>
</evidence>
<keyword evidence="2" id="KW-1185">Reference proteome</keyword>
<dbReference type="Proteomes" id="UP000027222">
    <property type="component" value="Unassembled WGS sequence"/>
</dbReference>